<proteinExistence type="predicted"/>
<dbReference type="InParanoid" id="M1AR02"/>
<dbReference type="Proteomes" id="UP000011115">
    <property type="component" value="Unassembled WGS sequence"/>
</dbReference>
<accession>M1AR02</accession>
<keyword evidence="1" id="KW-1133">Transmembrane helix</keyword>
<sequence>MSMYISSFHVFLTSKHLYFVSVLYFHFLNLYIDIFSILYRVYRCIQQVHSPLFGLSDLETSNSSLVYTSGNLYFSLLLADSMNKVLGLYSPIGKCEEKRYESETTRVVSHATQWRELVVNNNVSKSKY</sequence>
<dbReference type="EnsemblPlants" id="PGSC0003DMT400028335">
    <property type="protein sequence ID" value="PGSC0003DMT400028335"/>
    <property type="gene ID" value="PGSC0003DMG400010923"/>
</dbReference>
<dbReference type="PaxDb" id="4113-PGSC0003DMT400028335"/>
<keyword evidence="1" id="KW-0812">Transmembrane</keyword>
<name>M1AR02_SOLTU</name>
<keyword evidence="3" id="KW-1185">Reference proteome</keyword>
<feature type="transmembrane region" description="Helical" evidence="1">
    <location>
        <begin position="16"/>
        <end position="39"/>
    </location>
</feature>
<keyword evidence="1" id="KW-0472">Membrane</keyword>
<evidence type="ECO:0000313" key="3">
    <source>
        <dbReference type="Proteomes" id="UP000011115"/>
    </source>
</evidence>
<protein>
    <submittedName>
        <fullName evidence="2">Uncharacterized protein</fullName>
    </submittedName>
</protein>
<evidence type="ECO:0000256" key="1">
    <source>
        <dbReference type="SAM" id="Phobius"/>
    </source>
</evidence>
<evidence type="ECO:0000313" key="2">
    <source>
        <dbReference type="EnsemblPlants" id="PGSC0003DMT400028335"/>
    </source>
</evidence>
<organism evidence="2 3">
    <name type="scientific">Solanum tuberosum</name>
    <name type="common">Potato</name>
    <dbReference type="NCBI Taxonomy" id="4113"/>
    <lineage>
        <taxon>Eukaryota</taxon>
        <taxon>Viridiplantae</taxon>
        <taxon>Streptophyta</taxon>
        <taxon>Embryophyta</taxon>
        <taxon>Tracheophyta</taxon>
        <taxon>Spermatophyta</taxon>
        <taxon>Magnoliopsida</taxon>
        <taxon>eudicotyledons</taxon>
        <taxon>Gunneridae</taxon>
        <taxon>Pentapetalae</taxon>
        <taxon>asterids</taxon>
        <taxon>lamiids</taxon>
        <taxon>Solanales</taxon>
        <taxon>Solanaceae</taxon>
        <taxon>Solanoideae</taxon>
        <taxon>Solaneae</taxon>
        <taxon>Solanum</taxon>
    </lineage>
</organism>
<reference evidence="2" key="2">
    <citation type="submission" date="2015-06" db="UniProtKB">
        <authorList>
            <consortium name="EnsemblPlants"/>
        </authorList>
    </citation>
    <scope>IDENTIFICATION</scope>
    <source>
        <strain evidence="2">DM1-3 516 R44</strain>
    </source>
</reference>
<dbReference type="AlphaFoldDB" id="M1AR02"/>
<dbReference type="Gramene" id="PGSC0003DMT400028335">
    <property type="protein sequence ID" value="PGSC0003DMT400028335"/>
    <property type="gene ID" value="PGSC0003DMG400010923"/>
</dbReference>
<dbReference type="HOGENOM" id="CLU_1963479_0_0_1"/>
<reference evidence="3" key="1">
    <citation type="journal article" date="2011" name="Nature">
        <title>Genome sequence and analysis of the tuber crop potato.</title>
        <authorList>
            <consortium name="The Potato Genome Sequencing Consortium"/>
        </authorList>
    </citation>
    <scope>NUCLEOTIDE SEQUENCE [LARGE SCALE GENOMIC DNA]</scope>
    <source>
        <strain evidence="3">cv. DM1-3 516 R44</strain>
    </source>
</reference>